<dbReference type="EMBL" id="CATKSH010000006">
    <property type="protein sequence ID" value="CAI9120468.1"/>
    <property type="molecule type" value="Genomic_DNA"/>
</dbReference>
<dbReference type="AlphaFoldDB" id="A0AA35UHV2"/>
<dbReference type="Proteomes" id="UP001176960">
    <property type="component" value="Unassembled WGS sequence"/>
</dbReference>
<reference evidence="1" key="1">
    <citation type="submission" date="2023-03" db="EMBL/GenBank/DDBJ databases">
        <authorList>
            <person name="Cleenwerck I."/>
        </authorList>
    </citation>
    <scope>NUCLEOTIDE SEQUENCE</scope>
    <source>
        <strain evidence="1">LMG 32879</strain>
    </source>
</reference>
<evidence type="ECO:0000313" key="1">
    <source>
        <dbReference type="EMBL" id="CAI9120468.1"/>
    </source>
</evidence>
<evidence type="ECO:0008006" key="3">
    <source>
        <dbReference type="Google" id="ProtNLM"/>
    </source>
</evidence>
<sequence>MTRTIPSHEQLDLLDWSAPETVAAFDPFLIRANNFGGRLSRSISISLDTCGISRSDVADRMGAHLGSKVSLNILNAYASVARDGHQISVPRFDALLAATRDRRLAQVLVDDHGWAVIEKRYLPMIEIGMLTEQKTRLAARERALRSQARRGI</sequence>
<keyword evidence="2" id="KW-1185">Reference proteome</keyword>
<gene>
    <name evidence="1" type="ORF">LMG32879_001301</name>
</gene>
<comment type="caution">
    <text evidence="1">The sequence shown here is derived from an EMBL/GenBank/DDBJ whole genome shotgun (WGS) entry which is preliminary data.</text>
</comment>
<proteinExistence type="predicted"/>
<protein>
    <recommendedName>
        <fullName evidence="3">DNA transposition protein</fullName>
    </recommendedName>
</protein>
<name>A0AA35UHV2_9PROT</name>
<evidence type="ECO:0000313" key="2">
    <source>
        <dbReference type="Proteomes" id="UP001176960"/>
    </source>
</evidence>
<organism evidence="1 2">
    <name type="scientific">Brytella acorum</name>
    <dbReference type="NCBI Taxonomy" id="2959299"/>
    <lineage>
        <taxon>Bacteria</taxon>
        <taxon>Pseudomonadati</taxon>
        <taxon>Pseudomonadota</taxon>
        <taxon>Alphaproteobacteria</taxon>
        <taxon>Acetobacterales</taxon>
        <taxon>Acetobacteraceae</taxon>
        <taxon>Brytella</taxon>
    </lineage>
</organism>
<dbReference type="RefSeq" id="WP_289843541.1">
    <property type="nucleotide sequence ID" value="NZ_CATKSH010000006.1"/>
</dbReference>
<accession>A0AA35UHV2</accession>